<evidence type="ECO:0000256" key="1">
    <source>
        <dbReference type="SAM" id="Phobius"/>
    </source>
</evidence>
<comment type="caution">
    <text evidence="2">The sequence shown here is derived from an EMBL/GenBank/DDBJ whole genome shotgun (WGS) entry which is preliminary data.</text>
</comment>
<keyword evidence="1" id="KW-0472">Membrane</keyword>
<dbReference type="AlphaFoldDB" id="A0A2D3WMC8"/>
<reference evidence="2 3" key="1">
    <citation type="journal article" date="2017" name="Front. Microbiol.">
        <title>Comparative Genomic Analysis of the Class Epsilonproteobacteria and Proposed Reclassification to Epsilonbacteraeota (phyl. nov.).</title>
        <authorList>
            <person name="Waite D.W."/>
            <person name="Vanwonterghem I."/>
            <person name="Rinke C."/>
            <person name="Parks D.H."/>
            <person name="Zhang Y."/>
            <person name="Takai K."/>
            <person name="Sievert S.M."/>
            <person name="Simon J."/>
            <person name="Campbell B.J."/>
            <person name="Hanson T.E."/>
            <person name="Woyke T."/>
            <person name="Klotz M.G."/>
            <person name="Hugenholtz P."/>
        </authorList>
    </citation>
    <scope>NUCLEOTIDE SEQUENCE [LARGE SCALE GENOMIC DNA]</scope>
    <source>
        <strain evidence="2">UBA12443</strain>
    </source>
</reference>
<sequence>MDLNSQDILKFLSSLTWQGLAGLWVWTVTIIVATYKVMKHIQPVIHTDKAECEIFRDFLNSKGMALYDKLQLTRHNKQAVHINCPLFQGKDGCMKIDGGKCKYFTA</sequence>
<organism evidence="2 3">
    <name type="scientific">Sulfuricurvum kujiense</name>
    <dbReference type="NCBI Taxonomy" id="148813"/>
    <lineage>
        <taxon>Bacteria</taxon>
        <taxon>Pseudomonadati</taxon>
        <taxon>Campylobacterota</taxon>
        <taxon>Epsilonproteobacteria</taxon>
        <taxon>Campylobacterales</taxon>
        <taxon>Sulfurimonadaceae</taxon>
        <taxon>Sulfuricurvum</taxon>
    </lineage>
</organism>
<gene>
    <name evidence="2" type="ORF">CFH83_03890</name>
</gene>
<proteinExistence type="predicted"/>
<evidence type="ECO:0000313" key="3">
    <source>
        <dbReference type="Proteomes" id="UP000228859"/>
    </source>
</evidence>
<keyword evidence="1" id="KW-0812">Transmembrane</keyword>
<evidence type="ECO:0000313" key="2">
    <source>
        <dbReference type="EMBL" id="DAB38864.1"/>
    </source>
</evidence>
<dbReference type="RefSeq" id="WP_294896359.1">
    <property type="nucleotide sequence ID" value="NZ_DLUI01000059.1"/>
</dbReference>
<keyword evidence="1" id="KW-1133">Transmembrane helix</keyword>
<feature type="transmembrane region" description="Helical" evidence="1">
    <location>
        <begin position="15"/>
        <end position="35"/>
    </location>
</feature>
<dbReference type="Proteomes" id="UP000228859">
    <property type="component" value="Unassembled WGS sequence"/>
</dbReference>
<accession>A0A2D3WMC8</accession>
<dbReference type="EMBL" id="DLUI01000059">
    <property type="protein sequence ID" value="DAB38864.1"/>
    <property type="molecule type" value="Genomic_DNA"/>
</dbReference>
<protein>
    <submittedName>
        <fullName evidence="2">Uncharacterized protein</fullName>
    </submittedName>
</protein>
<name>A0A2D3WMC8_9BACT</name>